<dbReference type="PRINTS" id="PR00385">
    <property type="entry name" value="P450"/>
</dbReference>
<dbReference type="GO" id="GO:0004497">
    <property type="term" value="F:monooxygenase activity"/>
    <property type="evidence" value="ECO:0007669"/>
    <property type="project" value="UniProtKB-KW"/>
</dbReference>
<dbReference type="Proteomes" id="UP001161017">
    <property type="component" value="Unassembled WGS sequence"/>
</dbReference>
<evidence type="ECO:0000256" key="2">
    <source>
        <dbReference type="ARBA" id="ARBA00010617"/>
    </source>
</evidence>
<gene>
    <name evidence="10" type="ORF">OHK93_008798</name>
</gene>
<feature type="binding site" description="axial binding residue" evidence="8">
    <location>
        <position position="405"/>
    </location>
    <ligand>
        <name>heme</name>
        <dbReference type="ChEBI" id="CHEBI:30413"/>
    </ligand>
    <ligandPart>
        <name>Fe</name>
        <dbReference type="ChEBI" id="CHEBI:18248"/>
    </ligandPart>
</feature>
<evidence type="ECO:0000256" key="7">
    <source>
        <dbReference type="ARBA" id="ARBA00023033"/>
    </source>
</evidence>
<evidence type="ECO:0000313" key="10">
    <source>
        <dbReference type="EMBL" id="MDI1489519.1"/>
    </source>
</evidence>
<keyword evidence="3 8" id="KW-0349">Heme</keyword>
<dbReference type="CDD" id="cd11061">
    <property type="entry name" value="CYP67-like"/>
    <property type="match status" value="1"/>
</dbReference>
<dbReference type="InterPro" id="IPR017972">
    <property type="entry name" value="Cyt_P450_CS"/>
</dbReference>
<name>A0AA43QPU9_9LECA</name>
<keyword evidence="6 8" id="KW-0408">Iron</keyword>
<reference evidence="10" key="1">
    <citation type="journal article" date="2023" name="Genome Biol. Evol.">
        <title>First Whole Genome Sequence and Flow Cytometry Genome Size Data for the Lichen-Forming Fungus Ramalina farinacea (Ascomycota).</title>
        <authorList>
            <person name="Llewellyn T."/>
            <person name="Mian S."/>
            <person name="Hill R."/>
            <person name="Leitch I.J."/>
            <person name="Gaya E."/>
        </authorList>
    </citation>
    <scope>NUCLEOTIDE SEQUENCE</scope>
    <source>
        <strain evidence="10">LIQ254RAFAR</strain>
    </source>
</reference>
<dbReference type="EMBL" id="JAPUFD010000009">
    <property type="protein sequence ID" value="MDI1489519.1"/>
    <property type="molecule type" value="Genomic_DNA"/>
</dbReference>
<dbReference type="PRINTS" id="PR00463">
    <property type="entry name" value="EP450I"/>
</dbReference>
<dbReference type="Pfam" id="PF00067">
    <property type="entry name" value="p450"/>
    <property type="match status" value="1"/>
</dbReference>
<dbReference type="InterPro" id="IPR002401">
    <property type="entry name" value="Cyt_P450_E_grp-I"/>
</dbReference>
<sequence>MAEIDQGEDSSSLHINACKLHEKYGDIVRYGPNRISVNTTSGLQGIYGAKANVEKSDFYSTFSNFFGVPASVTIIDRAHHAIRRRITNQAFAMSAVRGMEGVMLDNIGDFCQELVNSNEAVAIGKDVRGWSPARDVSEWISRLAFDIFGDLCFGSNWNTLKSPENRPYLEMISKGTAGLLLVGYMPALLALKVDRIFFRKLTSNTRKFEDMGRQQTEKRIALSHQDGVKRDDIFEGLLAARDPETKQSMSALDLNAEAISLIIAGSETMATVMTATLFYLVHHPSTLAQLRKEIDETFQSVDEIRLGPQLSSCKCLKACIDESMRLTPPIPGLLPRKVIHGGLLIDGHLLPEGTEVGTSLYALHRRESYFRNAAAFEPQRWLMEREQTPLAYQAYTPFSLGPRGCPGKALAYAEMTLTLAKMVFLLDMQLESEVADPDPAAPVEFETRDCFVVAHDGPNLVFKDRVKRSQVQ</sequence>
<dbReference type="PROSITE" id="PS00086">
    <property type="entry name" value="CYTOCHROME_P450"/>
    <property type="match status" value="1"/>
</dbReference>
<dbReference type="AlphaFoldDB" id="A0AA43QPU9"/>
<comment type="similarity">
    <text evidence="2 9">Belongs to the cytochrome P450 family.</text>
</comment>
<dbReference type="PANTHER" id="PTHR24305">
    <property type="entry name" value="CYTOCHROME P450"/>
    <property type="match status" value="1"/>
</dbReference>
<keyword evidence="7 9" id="KW-0503">Monooxygenase</keyword>
<evidence type="ECO:0000313" key="11">
    <source>
        <dbReference type="Proteomes" id="UP001161017"/>
    </source>
</evidence>
<comment type="cofactor">
    <cofactor evidence="1 8">
        <name>heme</name>
        <dbReference type="ChEBI" id="CHEBI:30413"/>
    </cofactor>
</comment>
<dbReference type="GO" id="GO:0020037">
    <property type="term" value="F:heme binding"/>
    <property type="evidence" value="ECO:0007669"/>
    <property type="project" value="InterPro"/>
</dbReference>
<evidence type="ECO:0000256" key="1">
    <source>
        <dbReference type="ARBA" id="ARBA00001971"/>
    </source>
</evidence>
<comment type="caution">
    <text evidence="10">The sequence shown here is derived from an EMBL/GenBank/DDBJ whole genome shotgun (WGS) entry which is preliminary data.</text>
</comment>
<dbReference type="SUPFAM" id="SSF48264">
    <property type="entry name" value="Cytochrome P450"/>
    <property type="match status" value="1"/>
</dbReference>
<dbReference type="GO" id="GO:0005506">
    <property type="term" value="F:iron ion binding"/>
    <property type="evidence" value="ECO:0007669"/>
    <property type="project" value="InterPro"/>
</dbReference>
<evidence type="ECO:0000256" key="8">
    <source>
        <dbReference type="PIRSR" id="PIRSR602401-1"/>
    </source>
</evidence>
<dbReference type="GO" id="GO:0016705">
    <property type="term" value="F:oxidoreductase activity, acting on paired donors, with incorporation or reduction of molecular oxygen"/>
    <property type="evidence" value="ECO:0007669"/>
    <property type="project" value="InterPro"/>
</dbReference>
<organism evidence="10 11">
    <name type="scientific">Ramalina farinacea</name>
    <dbReference type="NCBI Taxonomy" id="258253"/>
    <lineage>
        <taxon>Eukaryota</taxon>
        <taxon>Fungi</taxon>
        <taxon>Dikarya</taxon>
        <taxon>Ascomycota</taxon>
        <taxon>Pezizomycotina</taxon>
        <taxon>Lecanoromycetes</taxon>
        <taxon>OSLEUM clade</taxon>
        <taxon>Lecanoromycetidae</taxon>
        <taxon>Lecanorales</taxon>
        <taxon>Lecanorineae</taxon>
        <taxon>Ramalinaceae</taxon>
        <taxon>Ramalina</taxon>
    </lineage>
</organism>
<dbReference type="PANTHER" id="PTHR24305:SF237">
    <property type="entry name" value="CYTOCHROME P450 MONOOXYGENASE ATNE-RELATED"/>
    <property type="match status" value="1"/>
</dbReference>
<evidence type="ECO:0000256" key="3">
    <source>
        <dbReference type="ARBA" id="ARBA00022617"/>
    </source>
</evidence>
<evidence type="ECO:0000256" key="9">
    <source>
        <dbReference type="RuleBase" id="RU000461"/>
    </source>
</evidence>
<evidence type="ECO:0000256" key="6">
    <source>
        <dbReference type="ARBA" id="ARBA00023004"/>
    </source>
</evidence>
<protein>
    <recommendedName>
        <fullName evidence="12">Cytochrome P450</fullName>
    </recommendedName>
</protein>
<dbReference type="InterPro" id="IPR050121">
    <property type="entry name" value="Cytochrome_P450_monoxygenase"/>
</dbReference>
<evidence type="ECO:0000256" key="4">
    <source>
        <dbReference type="ARBA" id="ARBA00022723"/>
    </source>
</evidence>
<keyword evidence="4 8" id="KW-0479">Metal-binding</keyword>
<dbReference type="InterPro" id="IPR036396">
    <property type="entry name" value="Cyt_P450_sf"/>
</dbReference>
<evidence type="ECO:0000256" key="5">
    <source>
        <dbReference type="ARBA" id="ARBA00023002"/>
    </source>
</evidence>
<keyword evidence="11" id="KW-1185">Reference proteome</keyword>
<dbReference type="Gene3D" id="1.10.630.10">
    <property type="entry name" value="Cytochrome P450"/>
    <property type="match status" value="1"/>
</dbReference>
<dbReference type="InterPro" id="IPR001128">
    <property type="entry name" value="Cyt_P450"/>
</dbReference>
<evidence type="ECO:0008006" key="12">
    <source>
        <dbReference type="Google" id="ProtNLM"/>
    </source>
</evidence>
<proteinExistence type="inferred from homology"/>
<accession>A0AA43QPU9</accession>
<keyword evidence="5 9" id="KW-0560">Oxidoreductase</keyword>